<feature type="compositionally biased region" description="Acidic residues" evidence="1">
    <location>
        <begin position="146"/>
        <end position="184"/>
    </location>
</feature>
<feature type="region of interest" description="Disordered" evidence="1">
    <location>
        <begin position="131"/>
        <end position="192"/>
    </location>
</feature>
<keyword evidence="3" id="KW-1185">Reference proteome</keyword>
<organism evidence="2 3">
    <name type="scientific">Porites lobata</name>
    <dbReference type="NCBI Taxonomy" id="104759"/>
    <lineage>
        <taxon>Eukaryota</taxon>
        <taxon>Metazoa</taxon>
        <taxon>Cnidaria</taxon>
        <taxon>Anthozoa</taxon>
        <taxon>Hexacorallia</taxon>
        <taxon>Scleractinia</taxon>
        <taxon>Fungiina</taxon>
        <taxon>Poritidae</taxon>
        <taxon>Porites</taxon>
    </lineage>
</organism>
<evidence type="ECO:0000313" key="2">
    <source>
        <dbReference type="EMBL" id="CAH3180090.1"/>
    </source>
</evidence>
<dbReference type="Proteomes" id="UP001159405">
    <property type="component" value="Unassembled WGS sequence"/>
</dbReference>
<comment type="caution">
    <text evidence="2">The sequence shown here is derived from an EMBL/GenBank/DDBJ whole genome shotgun (WGS) entry which is preliminary data.</text>
</comment>
<reference evidence="2 3" key="1">
    <citation type="submission" date="2022-05" db="EMBL/GenBank/DDBJ databases">
        <authorList>
            <consortium name="Genoscope - CEA"/>
            <person name="William W."/>
        </authorList>
    </citation>
    <scope>NUCLEOTIDE SEQUENCE [LARGE SCALE GENOMIC DNA]</scope>
</reference>
<dbReference type="PANTHER" id="PTHR33206">
    <property type="entry name" value="PROTEIN CBG10425"/>
    <property type="match status" value="1"/>
</dbReference>
<name>A0ABN8RNG8_9CNID</name>
<dbReference type="EMBL" id="CALNXK010000269">
    <property type="protein sequence ID" value="CAH3180090.1"/>
    <property type="molecule type" value="Genomic_DNA"/>
</dbReference>
<feature type="non-terminal residue" evidence="2">
    <location>
        <position position="192"/>
    </location>
</feature>
<sequence>MWEILIHVGMLHRHERTCEAKVHYTFPRGAYKTPPTIFELLEDEGFTIPPHLKYFPYRATFDFECMFNRQTGLNNTEKLTWNAKHIPLSVSVCSNMIDYLVEISQKSSDLMKQEFSFLFEAIDQKLEEIKQKSEKQTGESGTDVSVQEDSDDEGEDLMETDDEEENIESETEEDRAFLDDEVESEQGASFYR</sequence>
<dbReference type="PANTHER" id="PTHR33206:SF1">
    <property type="entry name" value="DNA-DIRECTED DNA POLYMERASE"/>
    <property type="match status" value="1"/>
</dbReference>
<protein>
    <submittedName>
        <fullName evidence="2">Uncharacterized protein</fullName>
    </submittedName>
</protein>
<evidence type="ECO:0000256" key="1">
    <source>
        <dbReference type="SAM" id="MobiDB-lite"/>
    </source>
</evidence>
<accession>A0ABN8RNG8</accession>
<gene>
    <name evidence="2" type="ORF">PLOB_00022717</name>
</gene>
<evidence type="ECO:0000313" key="3">
    <source>
        <dbReference type="Proteomes" id="UP001159405"/>
    </source>
</evidence>
<proteinExistence type="predicted"/>